<dbReference type="CDD" id="cd00714">
    <property type="entry name" value="GFAT"/>
    <property type="match status" value="1"/>
</dbReference>
<keyword evidence="8" id="KW-0677">Repeat</keyword>
<comment type="catalytic activity">
    <reaction evidence="1 10">
        <text>D-fructose 6-phosphate + L-glutamine = D-glucosamine 6-phosphate + L-glutamate</text>
        <dbReference type="Rhea" id="RHEA:13237"/>
        <dbReference type="ChEBI" id="CHEBI:29985"/>
        <dbReference type="ChEBI" id="CHEBI:58359"/>
        <dbReference type="ChEBI" id="CHEBI:58725"/>
        <dbReference type="ChEBI" id="CHEBI:61527"/>
        <dbReference type="EC" id="2.6.1.16"/>
    </reaction>
</comment>
<evidence type="ECO:0000256" key="7">
    <source>
        <dbReference type="ARBA" id="ARBA00022679"/>
    </source>
</evidence>
<dbReference type="EC" id="2.6.1.16" evidence="3 10"/>
<evidence type="ECO:0000256" key="10">
    <source>
        <dbReference type="HAMAP-Rule" id="MF_00164"/>
    </source>
</evidence>
<gene>
    <name evidence="10 13" type="primary">glmS</name>
    <name evidence="13" type="ORF">NCTC13150_00809</name>
</gene>
<reference evidence="13 14" key="1">
    <citation type="submission" date="2019-02" db="EMBL/GenBank/DDBJ databases">
        <authorList>
            <consortium name="Pathogen Informatics"/>
        </authorList>
    </citation>
    <scope>NUCLEOTIDE SEQUENCE [LARGE SCALE GENOMIC DNA]</scope>
    <source>
        <strain evidence="13 14">3012STDY7089603</strain>
    </source>
</reference>
<keyword evidence="7 10" id="KW-0808">Transferase</keyword>
<evidence type="ECO:0000256" key="6">
    <source>
        <dbReference type="ARBA" id="ARBA00022576"/>
    </source>
</evidence>
<dbReference type="InterPro" id="IPR001347">
    <property type="entry name" value="SIS_dom"/>
</dbReference>
<dbReference type="PANTHER" id="PTHR10937">
    <property type="entry name" value="GLUCOSAMINE--FRUCTOSE-6-PHOSPHATE AMINOTRANSFERASE, ISOMERIZING"/>
    <property type="match status" value="1"/>
</dbReference>
<dbReference type="AlphaFoldDB" id="A0A8H2QXZ9"/>
<dbReference type="GO" id="GO:0005975">
    <property type="term" value="P:carbohydrate metabolic process"/>
    <property type="evidence" value="ECO:0007669"/>
    <property type="project" value="UniProtKB-UniRule"/>
</dbReference>
<sequence length="608" mass="67471">MCGIVGYCGLENAEERIIQGLEKLEYRGYDSAGISVINSNKEIKTVKRVGKLKALKEALKDIPLDGKVGVGHTRWATHGVPSNVNSHPQLSQNGKFAVVHNGIIENFLDLKKKLQNQGYQFKSDTDTEVISNLFEFYQEDDFLATALKVSRALEGAYAIGVICQDHPDQLIAIRHESPLIIGVEDNGYIIASDIPALLNYTREVISLKNGELALVEKDSIHFYDFEGHTLKKETEHIDIDIEAASKDGYDHFMLKEIYEQPDVIKKSLDNKFPHGKLNLMDQSFSKEELLSIETIYFTACGTAYHAAEVGMRAMEKLLHKKCQSEIASELKYYQPFIDEKTLLIVVSQSGETGDTLAAMREAKEKGAKILAVTNVVGSSIAREADKVIYCNAGPEISVASTKAYTTQLISLYALAIDFAQKLNCISDQDVEKYIKELYTLPSKVQELLDHREKYKDLAEKIKGAKSIFYLGRGIDYLSAKEGALKLKEISYINAVAFQSGELKHGSIALLEDGLPVVCIISQENLVDKSISNVKEVKARGAYALAIAQKNFKNVQEVSDDTIFIPETLDIFTPVLSVLPQQLLAYETSLALGNDVDKPRNLAKSVTVE</sequence>
<dbReference type="InterPro" id="IPR035490">
    <property type="entry name" value="GlmS/FrlB_SIS"/>
</dbReference>
<evidence type="ECO:0000259" key="11">
    <source>
        <dbReference type="PROSITE" id="PS51278"/>
    </source>
</evidence>
<dbReference type="EMBL" id="CAACYI010000001">
    <property type="protein sequence ID" value="VFB16289.1"/>
    <property type="molecule type" value="Genomic_DNA"/>
</dbReference>
<evidence type="ECO:0000256" key="9">
    <source>
        <dbReference type="ARBA" id="ARBA00022962"/>
    </source>
</evidence>
<keyword evidence="14" id="KW-1185">Reference proteome</keyword>
<dbReference type="GO" id="GO:0006047">
    <property type="term" value="P:UDP-N-acetylglucosamine metabolic process"/>
    <property type="evidence" value="ECO:0007669"/>
    <property type="project" value="TreeGrafter"/>
</dbReference>
<dbReference type="PANTHER" id="PTHR10937:SF0">
    <property type="entry name" value="GLUTAMINE--FRUCTOSE-6-PHOSPHATE TRANSAMINASE (ISOMERIZING)"/>
    <property type="match status" value="1"/>
</dbReference>
<dbReference type="PROSITE" id="PS51278">
    <property type="entry name" value="GATASE_TYPE_2"/>
    <property type="match status" value="1"/>
</dbReference>
<evidence type="ECO:0000313" key="13">
    <source>
        <dbReference type="EMBL" id="VFB16289.1"/>
    </source>
</evidence>
<dbReference type="CDD" id="cd05008">
    <property type="entry name" value="SIS_GlmS_GlmD_1"/>
    <property type="match status" value="1"/>
</dbReference>
<evidence type="ECO:0000259" key="12">
    <source>
        <dbReference type="PROSITE" id="PS51464"/>
    </source>
</evidence>
<dbReference type="FunFam" id="3.60.20.10:FF:000006">
    <property type="entry name" value="Glutamine--fructose-6-phosphate aminotransferase [isomerizing]"/>
    <property type="match status" value="1"/>
</dbReference>
<comment type="subcellular location">
    <subcellularLocation>
        <location evidence="2 10">Cytoplasm</location>
    </subcellularLocation>
</comment>
<dbReference type="FunFam" id="3.40.50.10490:FF:000022">
    <property type="entry name" value="Glutamine--fructose-6-phosphate aminotransferase [isomerizing]"/>
    <property type="match status" value="1"/>
</dbReference>
<dbReference type="CDD" id="cd05009">
    <property type="entry name" value="SIS_GlmS_GlmD_2"/>
    <property type="match status" value="1"/>
</dbReference>
<evidence type="ECO:0000256" key="5">
    <source>
        <dbReference type="ARBA" id="ARBA00022490"/>
    </source>
</evidence>
<comment type="subunit">
    <text evidence="10">Homodimer.</text>
</comment>
<dbReference type="InterPro" id="IPR017932">
    <property type="entry name" value="GATase_2_dom"/>
</dbReference>
<dbReference type="HAMAP" id="MF_00164">
    <property type="entry name" value="GlmS"/>
    <property type="match status" value="1"/>
</dbReference>
<dbReference type="GO" id="GO:0004360">
    <property type="term" value="F:glutamine-fructose-6-phosphate transaminase (isomerizing) activity"/>
    <property type="evidence" value="ECO:0007669"/>
    <property type="project" value="UniProtKB-UniRule"/>
</dbReference>
<feature type="domain" description="SIS" evidence="12">
    <location>
        <begin position="457"/>
        <end position="598"/>
    </location>
</feature>
<evidence type="ECO:0000256" key="2">
    <source>
        <dbReference type="ARBA" id="ARBA00004496"/>
    </source>
</evidence>
<dbReference type="PROSITE" id="PS51464">
    <property type="entry name" value="SIS"/>
    <property type="match status" value="2"/>
</dbReference>
<dbReference type="GO" id="GO:0006487">
    <property type="term" value="P:protein N-linked glycosylation"/>
    <property type="evidence" value="ECO:0007669"/>
    <property type="project" value="TreeGrafter"/>
</dbReference>
<dbReference type="Gene3D" id="3.60.20.10">
    <property type="entry name" value="Glutamine Phosphoribosylpyrophosphate, subunit 1, domain 1"/>
    <property type="match status" value="1"/>
</dbReference>
<dbReference type="InterPro" id="IPR046348">
    <property type="entry name" value="SIS_dom_sf"/>
</dbReference>
<feature type="active site" description="For Fru-6P isomerization activity" evidence="10">
    <location>
        <position position="603"/>
    </location>
</feature>
<name>A0A8H2QXZ9_9FIRM</name>
<keyword evidence="6 10" id="KW-0032">Aminotransferase</keyword>
<keyword evidence="9" id="KW-0315">Glutamine amidotransferase</keyword>
<evidence type="ECO:0000313" key="14">
    <source>
        <dbReference type="Proteomes" id="UP000377798"/>
    </source>
</evidence>
<evidence type="ECO:0000256" key="4">
    <source>
        <dbReference type="ARBA" id="ARBA00016090"/>
    </source>
</evidence>
<protein>
    <recommendedName>
        <fullName evidence="4 10">Glutamine--fructose-6-phosphate aminotransferase [isomerizing]</fullName>
        <ecNumber evidence="3 10">2.6.1.16</ecNumber>
    </recommendedName>
    <alternativeName>
        <fullName evidence="10">D-fructose-6-phosphate amidotransferase</fullName>
    </alternativeName>
    <alternativeName>
        <fullName evidence="10">GFAT</fullName>
    </alternativeName>
    <alternativeName>
        <fullName evidence="10">Glucosamine-6-phosphate synthase</fullName>
    </alternativeName>
    <alternativeName>
        <fullName evidence="10">Hexosephosphate aminotransferase</fullName>
    </alternativeName>
    <alternativeName>
        <fullName evidence="10">L-glutamine--D-fructose-6-phosphate amidotransferase</fullName>
    </alternativeName>
</protein>
<dbReference type="GO" id="GO:0005829">
    <property type="term" value="C:cytosol"/>
    <property type="evidence" value="ECO:0007669"/>
    <property type="project" value="TreeGrafter"/>
</dbReference>
<organism evidence="13 14">
    <name type="scientific">Urinicoccus massiliensis</name>
    <dbReference type="NCBI Taxonomy" id="1723382"/>
    <lineage>
        <taxon>Bacteria</taxon>
        <taxon>Bacillati</taxon>
        <taxon>Bacillota</taxon>
        <taxon>Tissierellia</taxon>
        <taxon>Tissierellales</taxon>
        <taxon>Peptoniphilaceae</taxon>
        <taxon>Urinicoccus</taxon>
    </lineage>
</organism>
<dbReference type="NCBIfam" id="TIGR01135">
    <property type="entry name" value="glmS"/>
    <property type="match status" value="1"/>
</dbReference>
<evidence type="ECO:0000256" key="3">
    <source>
        <dbReference type="ARBA" id="ARBA00012916"/>
    </source>
</evidence>
<proteinExistence type="inferred from homology"/>
<evidence type="ECO:0000256" key="1">
    <source>
        <dbReference type="ARBA" id="ARBA00001031"/>
    </source>
</evidence>
<feature type="active site" description="Nucleophile; for GATase activity" evidence="10">
    <location>
        <position position="2"/>
    </location>
</feature>
<dbReference type="SUPFAM" id="SSF53697">
    <property type="entry name" value="SIS domain"/>
    <property type="match status" value="1"/>
</dbReference>
<dbReference type="SUPFAM" id="SSF56235">
    <property type="entry name" value="N-terminal nucleophile aminohydrolases (Ntn hydrolases)"/>
    <property type="match status" value="1"/>
</dbReference>
<comment type="caution">
    <text evidence="13">The sequence shown here is derived from an EMBL/GenBank/DDBJ whole genome shotgun (WGS) entry which is preliminary data.</text>
</comment>
<comment type="function">
    <text evidence="10">Catalyzes the first step in hexosamine metabolism, converting fructose-6P into glucosamine-6P using glutamine as a nitrogen source.</text>
</comment>
<dbReference type="InterPro" id="IPR047084">
    <property type="entry name" value="GFAT_N"/>
</dbReference>
<dbReference type="Proteomes" id="UP000377798">
    <property type="component" value="Unassembled WGS sequence"/>
</dbReference>
<dbReference type="FunFam" id="3.40.50.10490:FF:000001">
    <property type="entry name" value="Glutamine--fructose-6-phosphate aminotransferase [isomerizing]"/>
    <property type="match status" value="1"/>
</dbReference>
<dbReference type="Pfam" id="PF13522">
    <property type="entry name" value="GATase_6"/>
    <property type="match status" value="1"/>
</dbReference>
<accession>A0A8H2QXZ9</accession>
<dbReference type="GO" id="GO:0006002">
    <property type="term" value="P:fructose 6-phosphate metabolic process"/>
    <property type="evidence" value="ECO:0007669"/>
    <property type="project" value="TreeGrafter"/>
</dbReference>
<keyword evidence="5 10" id="KW-0963">Cytoplasm</keyword>
<dbReference type="Pfam" id="PF01380">
    <property type="entry name" value="SIS"/>
    <property type="match status" value="2"/>
</dbReference>
<feature type="initiator methionine" description="Removed" evidence="10">
    <location>
        <position position="1"/>
    </location>
</feature>
<dbReference type="GO" id="GO:0097367">
    <property type="term" value="F:carbohydrate derivative binding"/>
    <property type="evidence" value="ECO:0007669"/>
    <property type="project" value="InterPro"/>
</dbReference>
<feature type="domain" description="SIS" evidence="12">
    <location>
        <begin position="285"/>
        <end position="424"/>
    </location>
</feature>
<dbReference type="InterPro" id="IPR029055">
    <property type="entry name" value="Ntn_hydrolases_N"/>
</dbReference>
<dbReference type="RefSeq" id="WP_131748879.1">
    <property type="nucleotide sequence ID" value="NZ_CAACYI010000001.1"/>
</dbReference>
<dbReference type="Gene3D" id="3.40.50.10490">
    <property type="entry name" value="Glucose-6-phosphate isomerase like protein, domain 1"/>
    <property type="match status" value="2"/>
</dbReference>
<dbReference type="NCBIfam" id="NF001484">
    <property type="entry name" value="PRK00331.1"/>
    <property type="match status" value="1"/>
</dbReference>
<evidence type="ECO:0000256" key="8">
    <source>
        <dbReference type="ARBA" id="ARBA00022737"/>
    </source>
</evidence>
<dbReference type="InterPro" id="IPR035466">
    <property type="entry name" value="GlmS/AgaS_SIS"/>
</dbReference>
<dbReference type="InterPro" id="IPR005855">
    <property type="entry name" value="GFAT"/>
</dbReference>
<feature type="domain" description="Glutamine amidotransferase type-2" evidence="11">
    <location>
        <begin position="2"/>
        <end position="218"/>
    </location>
</feature>